<name>A0A0A7A4R9_SHIDY</name>
<accession>A0A0A7A4R9</accession>
<dbReference type="EMBL" id="CP006736">
    <property type="protein sequence ID" value="AHA68911.1"/>
    <property type="molecule type" value="Genomic_DNA"/>
</dbReference>
<dbReference type="AlphaFoldDB" id="A0A0A7A4R9"/>
<dbReference type="KEGG" id="sdz:Asd1617_06084"/>
<gene>
    <name evidence="1" type="ORF">Asd1617_06084</name>
</gene>
<dbReference type="Proteomes" id="UP000031647">
    <property type="component" value="Chromosome"/>
</dbReference>
<reference evidence="1 2" key="1">
    <citation type="submission" date="2013-09" db="EMBL/GenBank/DDBJ databases">
        <title>Comparative genomics of Sd1617 to representative strains in evaluating its pathogenesis.</title>
        <authorList>
            <person name="Aksomboon Vongsawan A."/>
            <person name="Kapatral V."/>
            <person name="Vaisvil B."/>
            <person name="Serichantalergs O."/>
            <person name="Hale T.L."/>
            <person name="Mason C.J."/>
        </authorList>
    </citation>
    <scope>NUCLEOTIDE SEQUENCE [LARGE SCALE GENOMIC DNA]</scope>
    <source>
        <strain evidence="1 2">1617</strain>
    </source>
</reference>
<proteinExistence type="predicted"/>
<organism evidence="1 2">
    <name type="scientific">Shigella dysenteriae 1617</name>
    <dbReference type="NCBI Taxonomy" id="754093"/>
    <lineage>
        <taxon>Bacteria</taxon>
        <taxon>Pseudomonadati</taxon>
        <taxon>Pseudomonadota</taxon>
        <taxon>Gammaproteobacteria</taxon>
        <taxon>Enterobacterales</taxon>
        <taxon>Enterobacteriaceae</taxon>
        <taxon>Shigella</taxon>
    </lineage>
</organism>
<dbReference type="PATRIC" id="fig|754093.4.peg.5947"/>
<sequence>MIQMDSHYLNNTQHVYDKGRVMQTEQQARGNDSNLLYSVLLF</sequence>
<dbReference type="HOGENOM" id="CLU_3257808_0_0_6"/>
<protein>
    <submittedName>
        <fullName evidence="1">Threonine/Serine Exporter</fullName>
    </submittedName>
</protein>
<evidence type="ECO:0000313" key="2">
    <source>
        <dbReference type="Proteomes" id="UP000031647"/>
    </source>
</evidence>
<evidence type="ECO:0000313" key="1">
    <source>
        <dbReference type="EMBL" id="AHA68911.1"/>
    </source>
</evidence>